<sequence length="125" mass="14446">MHGRWAMLAVAGILTTNWLESLGLIKDFLEGPRWVDMISRHVDIQPTFLHKKKPKPNIGYLGGVWFDPFMWRKESSEPLMVLRMKEIKNGRLAMLAFVFQTLCTGQDPIENLMALIVDPDHYSTF</sequence>
<evidence type="ECO:0000256" key="11">
    <source>
        <dbReference type="ARBA" id="ARBA00023276"/>
    </source>
</evidence>
<reference evidence="15" key="1">
    <citation type="submission" date="2023-05" db="EMBL/GenBank/DDBJ databases">
        <authorList>
            <person name="Huff M."/>
        </authorList>
    </citation>
    <scope>NUCLEOTIDE SEQUENCE</scope>
</reference>
<evidence type="ECO:0000313" key="16">
    <source>
        <dbReference type="Proteomes" id="UP000834106"/>
    </source>
</evidence>
<feature type="binding site" evidence="12">
    <location>
        <position position="85"/>
    </location>
    <ligand>
        <name>chlorophyll a</name>
        <dbReference type="ChEBI" id="CHEBI:58416"/>
        <label>1</label>
    </ligand>
</feature>
<dbReference type="Gene3D" id="1.10.3460.10">
    <property type="entry name" value="Chlorophyll a/b binding protein domain"/>
    <property type="match status" value="2"/>
</dbReference>
<proteinExistence type="inferred from homology"/>
<keyword evidence="7" id="KW-1133">Transmembrane helix</keyword>
<evidence type="ECO:0000256" key="2">
    <source>
        <dbReference type="ARBA" id="ARBA00022494"/>
    </source>
</evidence>
<feature type="signal peptide" evidence="14">
    <location>
        <begin position="1"/>
        <end position="23"/>
    </location>
</feature>
<feature type="binding site" description="axial binding residue" evidence="12">
    <location>
        <position position="35"/>
    </location>
    <ligand>
        <name>chlorophyll b</name>
        <dbReference type="ChEBI" id="CHEBI:61721"/>
        <label>1</label>
    </ligand>
    <ligandPart>
        <name>Mg</name>
        <dbReference type="ChEBI" id="CHEBI:25107"/>
    </ligandPart>
</feature>
<feature type="binding site" evidence="12">
    <location>
        <position position="91"/>
    </location>
    <ligand>
        <name>chlorophyll a</name>
        <dbReference type="ChEBI" id="CHEBI:58416"/>
        <label>1</label>
    </ligand>
</feature>
<keyword evidence="16" id="KW-1185">Reference proteome</keyword>
<feature type="chain" id="PRO_5041913958" description="Chlorophyll a-b binding protein, chloroplastic" evidence="14">
    <location>
        <begin position="24"/>
        <end position="125"/>
    </location>
</feature>
<evidence type="ECO:0000256" key="8">
    <source>
        <dbReference type="ARBA" id="ARBA00022991"/>
    </source>
</evidence>
<dbReference type="GO" id="GO:0009522">
    <property type="term" value="C:photosystem I"/>
    <property type="evidence" value="ECO:0007669"/>
    <property type="project" value="UniProtKB-KW"/>
</dbReference>
<keyword evidence="6" id="KW-0812">Transmembrane</keyword>
<feature type="binding site" evidence="12">
    <location>
        <position position="89"/>
    </location>
    <ligand>
        <name>chlorophyll a</name>
        <dbReference type="ChEBI" id="CHEBI:58416"/>
        <label>1</label>
    </ligand>
</feature>
<feature type="binding site" description="axial binding residue" evidence="12">
    <location>
        <position position="45"/>
    </location>
    <ligand>
        <name>chlorophyll b</name>
        <dbReference type="ChEBI" id="CHEBI:61721"/>
        <label>1</label>
    </ligand>
    <ligandPart>
        <name>Mg</name>
        <dbReference type="ChEBI" id="CHEBI:25107"/>
    </ligandPart>
</feature>
<evidence type="ECO:0000256" key="1">
    <source>
        <dbReference type="ARBA" id="ARBA00004454"/>
    </source>
</evidence>
<evidence type="ECO:0000256" key="4">
    <source>
        <dbReference type="ARBA" id="ARBA00022531"/>
    </source>
</evidence>
<dbReference type="GO" id="GO:0009523">
    <property type="term" value="C:photosystem II"/>
    <property type="evidence" value="ECO:0007669"/>
    <property type="project" value="UniProtKB-KW"/>
</dbReference>
<dbReference type="GO" id="GO:0009765">
    <property type="term" value="P:photosynthesis, light harvesting"/>
    <property type="evidence" value="ECO:0007669"/>
    <property type="project" value="InterPro"/>
</dbReference>
<evidence type="ECO:0000313" key="15">
    <source>
        <dbReference type="EMBL" id="CAI9780372.1"/>
    </source>
</evidence>
<keyword evidence="10" id="KW-0472">Membrane</keyword>
<organism evidence="15 16">
    <name type="scientific">Fraxinus pennsylvanica</name>
    <dbReference type="NCBI Taxonomy" id="56036"/>
    <lineage>
        <taxon>Eukaryota</taxon>
        <taxon>Viridiplantae</taxon>
        <taxon>Streptophyta</taxon>
        <taxon>Embryophyta</taxon>
        <taxon>Tracheophyta</taxon>
        <taxon>Spermatophyta</taxon>
        <taxon>Magnoliopsida</taxon>
        <taxon>eudicotyledons</taxon>
        <taxon>Gunneridae</taxon>
        <taxon>Pentapetalae</taxon>
        <taxon>asterids</taxon>
        <taxon>lamiids</taxon>
        <taxon>Lamiales</taxon>
        <taxon>Oleaceae</taxon>
        <taxon>Oleeae</taxon>
        <taxon>Fraxinus</taxon>
    </lineage>
</organism>
<dbReference type="InterPro" id="IPR022796">
    <property type="entry name" value="Chloroa_b-bind"/>
</dbReference>
<keyword evidence="2 12" id="KW-0148">Chlorophyll</keyword>
<keyword evidence="5 13" id="KW-0934">Plastid</keyword>
<comment type="subcellular location">
    <subcellularLocation>
        <location evidence="1">Plastid</location>
        <location evidence="1">Chloroplast thylakoid membrane</location>
        <topology evidence="1">Multi-pass membrane protein</topology>
    </subcellularLocation>
</comment>
<feature type="binding site" description="axial binding residue" evidence="12">
    <location>
        <position position="4"/>
    </location>
    <ligand>
        <name>chlorophyll b</name>
        <dbReference type="ChEBI" id="CHEBI:61721"/>
        <label>1</label>
    </ligand>
    <ligandPart>
        <name>Mg</name>
        <dbReference type="ChEBI" id="CHEBI:25107"/>
    </ligandPart>
</feature>
<dbReference type="AlphaFoldDB" id="A0AAD2E6C1"/>
<evidence type="ECO:0000256" key="5">
    <source>
        <dbReference type="ARBA" id="ARBA00022640"/>
    </source>
</evidence>
<keyword evidence="3 13" id="KW-0150">Chloroplast</keyword>
<evidence type="ECO:0000256" key="7">
    <source>
        <dbReference type="ARBA" id="ARBA00022989"/>
    </source>
</evidence>
<dbReference type="InterPro" id="IPR001344">
    <property type="entry name" value="Chloro_AB-bd_pln"/>
</dbReference>
<comment type="function">
    <text evidence="13">The light-harvesting complex (LHC) functions as a light receptor, it captures and delivers excitation energy to photosystems with which it is closely associated.</text>
</comment>
<feature type="binding site" evidence="12">
    <location>
        <position position="2"/>
    </location>
    <ligand>
        <name>chlorophyll a</name>
        <dbReference type="ChEBI" id="CHEBI:58416"/>
        <label>1</label>
    </ligand>
</feature>
<feature type="binding site" evidence="12">
    <location>
        <position position="100"/>
    </location>
    <ligand>
        <name>chlorophyll a</name>
        <dbReference type="ChEBI" id="CHEBI:58416"/>
        <label>1</label>
    </ligand>
</feature>
<feature type="binding site" evidence="12">
    <location>
        <position position="86"/>
    </location>
    <ligand>
        <name>chlorophyll a</name>
        <dbReference type="ChEBI" id="CHEBI:58416"/>
        <label>1</label>
    </ligand>
</feature>
<evidence type="ECO:0000256" key="3">
    <source>
        <dbReference type="ARBA" id="ARBA00022528"/>
    </source>
</evidence>
<keyword evidence="14" id="KW-0732">Signal</keyword>
<dbReference type="Pfam" id="PF00504">
    <property type="entry name" value="Chloroa_b-bind"/>
    <property type="match status" value="1"/>
</dbReference>
<dbReference type="GO" id="GO:0009535">
    <property type="term" value="C:chloroplast thylakoid membrane"/>
    <property type="evidence" value="ECO:0007669"/>
    <property type="project" value="UniProtKB-SubCell"/>
</dbReference>
<keyword evidence="8 13" id="KW-0157">Chromophore</keyword>
<dbReference type="PANTHER" id="PTHR21649">
    <property type="entry name" value="CHLOROPHYLL A/B BINDING PROTEIN"/>
    <property type="match status" value="1"/>
</dbReference>
<evidence type="ECO:0000256" key="6">
    <source>
        <dbReference type="ARBA" id="ARBA00022692"/>
    </source>
</evidence>
<name>A0AAD2E6C1_9LAMI</name>
<evidence type="ECO:0000256" key="12">
    <source>
        <dbReference type="PIRSR" id="PIRSR601344-1"/>
    </source>
</evidence>
<accession>A0AAD2E6C1</accession>
<keyword evidence="11 13" id="KW-0604">Photosystem II</keyword>
<evidence type="ECO:0000256" key="13">
    <source>
        <dbReference type="RuleBase" id="RU363080"/>
    </source>
</evidence>
<dbReference type="Proteomes" id="UP000834106">
    <property type="component" value="Chromosome 17"/>
</dbReference>
<evidence type="ECO:0000256" key="10">
    <source>
        <dbReference type="ARBA" id="ARBA00023136"/>
    </source>
</evidence>
<evidence type="ECO:0000256" key="9">
    <source>
        <dbReference type="ARBA" id="ARBA00023078"/>
    </source>
</evidence>
<feature type="binding site" evidence="12">
    <location>
        <position position="29"/>
    </location>
    <ligand>
        <name>chlorophyll a</name>
        <dbReference type="ChEBI" id="CHEBI:58416"/>
        <label>1</label>
    </ligand>
</feature>
<keyword evidence="4 13" id="KW-0602">Photosynthesis</keyword>
<dbReference type="SUPFAM" id="SSF103511">
    <property type="entry name" value="Chlorophyll a-b binding protein"/>
    <property type="match status" value="1"/>
</dbReference>
<gene>
    <name evidence="15" type="ORF">FPE_LOCUS27802</name>
</gene>
<keyword evidence="13" id="KW-0603">Photosystem I</keyword>
<comment type="similarity">
    <text evidence="13">Belongs to the light-harvesting chlorophyll a/b-binding (LHC) protein family.</text>
</comment>
<dbReference type="GO" id="GO:0016168">
    <property type="term" value="F:chlorophyll binding"/>
    <property type="evidence" value="ECO:0007669"/>
    <property type="project" value="UniProtKB-KW"/>
</dbReference>
<protein>
    <recommendedName>
        <fullName evidence="13">Chlorophyll a-b binding protein, chloroplastic</fullName>
    </recommendedName>
</protein>
<evidence type="ECO:0000256" key="14">
    <source>
        <dbReference type="SAM" id="SignalP"/>
    </source>
</evidence>
<dbReference type="EMBL" id="OU503052">
    <property type="protein sequence ID" value="CAI9780372.1"/>
    <property type="molecule type" value="Genomic_DNA"/>
</dbReference>
<keyword evidence="9 13" id="KW-0793">Thylakoid</keyword>